<dbReference type="InterPro" id="IPR029023">
    <property type="entry name" value="Tensin_phosphatase"/>
</dbReference>
<dbReference type="PROSITE" id="PS50056">
    <property type="entry name" value="TYR_PHOSPHATASE_2"/>
    <property type="match status" value="1"/>
</dbReference>
<dbReference type="Gene3D" id="2.60.40.1110">
    <property type="match status" value="1"/>
</dbReference>
<evidence type="ECO:0000259" key="3">
    <source>
        <dbReference type="PROSITE" id="PS50056"/>
    </source>
</evidence>
<evidence type="ECO:0008006" key="7">
    <source>
        <dbReference type="Google" id="ProtNLM"/>
    </source>
</evidence>
<dbReference type="InterPro" id="IPR035892">
    <property type="entry name" value="C2_domain_sf"/>
</dbReference>
<evidence type="ECO:0000259" key="5">
    <source>
        <dbReference type="PROSITE" id="PS51182"/>
    </source>
</evidence>
<dbReference type="PROSITE" id="PS00383">
    <property type="entry name" value="TYR_PHOSPHATASE_1"/>
    <property type="match status" value="1"/>
</dbReference>
<dbReference type="PANTHER" id="PTHR12305:SF60">
    <property type="entry name" value="PHOSPHATIDYLINOSITOL 3,4,5-TRISPHOSPHATE 3-PHOSPHATASE TPTE2-RELATED"/>
    <property type="match status" value="1"/>
</dbReference>
<dbReference type="EMBL" id="HBIZ01038414">
    <property type="protein sequence ID" value="CAE0771894.1"/>
    <property type="molecule type" value="Transcribed_RNA"/>
</dbReference>
<evidence type="ECO:0000256" key="2">
    <source>
        <dbReference type="SAM" id="MobiDB-lite"/>
    </source>
</evidence>
<dbReference type="InterPro" id="IPR016130">
    <property type="entry name" value="Tyr_Pase_AS"/>
</dbReference>
<sequence>MKSVHLHDSFVMPSTSIPVALADKGTTSPTSSKELHPRVYPEPLPAASRAEHVASPLKPYDGAKHLSQMTAPIKQLVSRKKKRFEQDGFNLDLAYISPRIIAMGYPSQGAESLFRNPATEVRAFLRRYHGRAVKVFNLCAERAYDASLLGLDSTQLERYEIVDHNPCPLFMMPPFCDSLQRWLEQSAEHVVAVHCKAGKGRTGMMIAAWLVWSGACANAAQALECFGLGRTVNGKGVTIPSQRRYVHYVEQLRHVKMDCPLRLPPLLLITGLFVHNLPESLSATAYFTVEIVHQQAAALRRTEAGREGTLGADDAACNEEARDLRWRSWRVFDSRKPHAIGGQALSRGSSSLSDWFRANLGSMGNSAGVVSVCLMPARATPPLVAGDVKICINSARGKLCRIWFHTAFVKDGKLLFRKAEIDRACKDKSLLDTFMVELTLTSLASVDSEPEALRRHQMLANGGDARRCVSPRNVSVEDEEEVESDTDGEEVGEQSAATTAAQR</sequence>
<dbReference type="SUPFAM" id="SSF49562">
    <property type="entry name" value="C2 domain (Calcium/lipid-binding domain, CaLB)"/>
    <property type="match status" value="1"/>
</dbReference>
<dbReference type="Pfam" id="PF22785">
    <property type="entry name" value="Tc-R-P"/>
    <property type="match status" value="1"/>
</dbReference>
<feature type="domain" description="Phosphatase tensin-type" evidence="4">
    <location>
        <begin position="82"/>
        <end position="256"/>
    </location>
</feature>
<dbReference type="GO" id="GO:0005829">
    <property type="term" value="C:cytosol"/>
    <property type="evidence" value="ECO:0007669"/>
    <property type="project" value="TreeGrafter"/>
</dbReference>
<dbReference type="InterPro" id="IPR014020">
    <property type="entry name" value="Tensin_C2-dom"/>
</dbReference>
<dbReference type="PROSITE" id="PS51181">
    <property type="entry name" value="PPASE_TENSIN"/>
    <property type="match status" value="1"/>
</dbReference>
<gene>
    <name evidence="6" type="ORF">PCAR00345_LOCUS24506</name>
</gene>
<dbReference type="SUPFAM" id="SSF52799">
    <property type="entry name" value="(Phosphotyrosine protein) phosphatases II"/>
    <property type="match status" value="1"/>
</dbReference>
<evidence type="ECO:0000259" key="4">
    <source>
        <dbReference type="PROSITE" id="PS51181"/>
    </source>
</evidence>
<dbReference type="InterPro" id="IPR000387">
    <property type="entry name" value="Tyr_Pase_dom"/>
</dbReference>
<feature type="compositionally biased region" description="Acidic residues" evidence="2">
    <location>
        <begin position="476"/>
        <end position="492"/>
    </location>
</feature>
<feature type="domain" description="C2 tensin-type" evidence="5">
    <location>
        <begin position="264"/>
        <end position="443"/>
    </location>
</feature>
<dbReference type="GO" id="GO:0016314">
    <property type="term" value="F:phosphatidylinositol-3,4,5-trisphosphate 3-phosphatase activity"/>
    <property type="evidence" value="ECO:0007669"/>
    <property type="project" value="TreeGrafter"/>
</dbReference>
<organism evidence="6">
    <name type="scientific">Chrysotila carterae</name>
    <name type="common">Marine alga</name>
    <name type="synonym">Syracosphaera carterae</name>
    <dbReference type="NCBI Taxonomy" id="13221"/>
    <lineage>
        <taxon>Eukaryota</taxon>
        <taxon>Haptista</taxon>
        <taxon>Haptophyta</taxon>
        <taxon>Prymnesiophyceae</taxon>
        <taxon>Isochrysidales</taxon>
        <taxon>Isochrysidaceae</taxon>
        <taxon>Chrysotila</taxon>
    </lineage>
</organism>
<dbReference type="AlphaFoldDB" id="A0A7S4BNQ0"/>
<accession>A0A7S4BNQ0</accession>
<proteinExistence type="predicted"/>
<evidence type="ECO:0000313" key="6">
    <source>
        <dbReference type="EMBL" id="CAE0771894.1"/>
    </source>
</evidence>
<dbReference type="PROSITE" id="PS51182">
    <property type="entry name" value="C2_TENSIN"/>
    <property type="match status" value="1"/>
</dbReference>
<evidence type="ECO:0000256" key="1">
    <source>
        <dbReference type="ARBA" id="ARBA00022801"/>
    </source>
</evidence>
<feature type="domain" description="Tyrosine specific protein phosphatases" evidence="3">
    <location>
        <begin position="173"/>
        <end position="244"/>
    </location>
</feature>
<keyword evidence="1" id="KW-0378">Hydrolase</keyword>
<protein>
    <recommendedName>
        <fullName evidence="7">Phosphatidylinositol-3,4,5-trisphosphate 3-phosphatase</fullName>
    </recommendedName>
</protein>
<dbReference type="Pfam" id="PF10409">
    <property type="entry name" value="PTEN_C2"/>
    <property type="match status" value="1"/>
</dbReference>
<dbReference type="PANTHER" id="PTHR12305">
    <property type="entry name" value="PHOSPHATASE WITH HOMOLOGY TO TENSIN"/>
    <property type="match status" value="1"/>
</dbReference>
<feature type="region of interest" description="Disordered" evidence="2">
    <location>
        <begin position="470"/>
        <end position="503"/>
    </location>
</feature>
<dbReference type="InterPro" id="IPR051281">
    <property type="entry name" value="Dual-spec_lipid-protein_phosph"/>
</dbReference>
<reference evidence="6" key="1">
    <citation type="submission" date="2021-01" db="EMBL/GenBank/DDBJ databases">
        <authorList>
            <person name="Corre E."/>
            <person name="Pelletier E."/>
            <person name="Niang G."/>
            <person name="Scheremetjew M."/>
            <person name="Finn R."/>
            <person name="Kale V."/>
            <person name="Holt S."/>
            <person name="Cochrane G."/>
            <person name="Meng A."/>
            <person name="Brown T."/>
            <person name="Cohen L."/>
        </authorList>
    </citation>
    <scope>NUCLEOTIDE SEQUENCE</scope>
    <source>
        <strain evidence="6">CCMP645</strain>
    </source>
</reference>
<dbReference type="SMART" id="SM01326">
    <property type="entry name" value="PTEN_C2"/>
    <property type="match status" value="1"/>
</dbReference>
<dbReference type="InterPro" id="IPR029021">
    <property type="entry name" value="Prot-tyrosine_phosphatase-like"/>
</dbReference>
<dbReference type="Gene3D" id="3.90.190.10">
    <property type="entry name" value="Protein tyrosine phosphatase superfamily"/>
    <property type="match status" value="1"/>
</dbReference>
<name>A0A7S4BNQ0_CHRCT</name>